<evidence type="ECO:0000313" key="2">
    <source>
        <dbReference type="EMBL" id="MFC7362472.1"/>
    </source>
</evidence>
<accession>A0ABW2N8X4</accession>
<protein>
    <submittedName>
        <fullName evidence="2">Uncharacterized protein</fullName>
    </submittedName>
</protein>
<name>A0ABW2N8X4_9ACTN</name>
<dbReference type="EMBL" id="JBHTCH010000025">
    <property type="protein sequence ID" value="MFC7362472.1"/>
    <property type="molecule type" value="Genomic_DNA"/>
</dbReference>
<dbReference type="Proteomes" id="UP001596524">
    <property type="component" value="Unassembled WGS sequence"/>
</dbReference>
<organism evidence="2 3">
    <name type="scientific">Nocardioides astragali</name>
    <dbReference type="NCBI Taxonomy" id="1776736"/>
    <lineage>
        <taxon>Bacteria</taxon>
        <taxon>Bacillati</taxon>
        <taxon>Actinomycetota</taxon>
        <taxon>Actinomycetes</taxon>
        <taxon>Propionibacteriales</taxon>
        <taxon>Nocardioidaceae</taxon>
        <taxon>Nocardioides</taxon>
    </lineage>
</organism>
<gene>
    <name evidence="2" type="ORF">ACFQO6_19540</name>
</gene>
<sequence length="125" mass="14085">MTEANEQNEPKRSCPRCGEPIVDVLPRLPGRPRRWCSAKCRRAASEERRAAAAGAIATQYVQVDLSLDDHVQAVLVSPAACRRVLRDLRERYDAGELGDARWSPVADELQRTRPQPRPTVRWGAR</sequence>
<feature type="region of interest" description="Disordered" evidence="1">
    <location>
        <begin position="103"/>
        <end position="125"/>
    </location>
</feature>
<dbReference type="RefSeq" id="WP_255889102.1">
    <property type="nucleotide sequence ID" value="NZ_JAFMZM010000001.1"/>
</dbReference>
<reference evidence="3" key="1">
    <citation type="journal article" date="2019" name="Int. J. Syst. Evol. Microbiol.">
        <title>The Global Catalogue of Microorganisms (GCM) 10K type strain sequencing project: providing services to taxonomists for standard genome sequencing and annotation.</title>
        <authorList>
            <consortium name="The Broad Institute Genomics Platform"/>
            <consortium name="The Broad Institute Genome Sequencing Center for Infectious Disease"/>
            <person name="Wu L."/>
            <person name="Ma J."/>
        </authorList>
    </citation>
    <scope>NUCLEOTIDE SEQUENCE [LARGE SCALE GENOMIC DNA]</scope>
    <source>
        <strain evidence="3">FCH27</strain>
    </source>
</reference>
<proteinExistence type="predicted"/>
<comment type="caution">
    <text evidence="2">The sequence shown here is derived from an EMBL/GenBank/DDBJ whole genome shotgun (WGS) entry which is preliminary data.</text>
</comment>
<evidence type="ECO:0000313" key="3">
    <source>
        <dbReference type="Proteomes" id="UP001596524"/>
    </source>
</evidence>
<keyword evidence="3" id="KW-1185">Reference proteome</keyword>
<evidence type="ECO:0000256" key="1">
    <source>
        <dbReference type="SAM" id="MobiDB-lite"/>
    </source>
</evidence>